<dbReference type="PANTHER" id="PTHR21738">
    <property type="entry name" value="RIBOSOMAL RNA PROCESSING PROTEIN 36 HOMOLOG"/>
    <property type="match status" value="1"/>
</dbReference>
<evidence type="ECO:0000256" key="6">
    <source>
        <dbReference type="RuleBase" id="RU368027"/>
    </source>
</evidence>
<sequence length="339" mass="39207">MFSTVEHNPSGTVETFGSRRRMHHPSARSNTLALSAEQVQRPSRISVRPPLYRARGARTCKKTICVASRLQKQPLSTEQEEEEKMQASCSGSNLAGTSNEDEPDQGQTYHTGITRKPEQKLRKELSGMSFEELLQLQNKVGTKLYNKVAYGAKTEQGAMDGHKMEPRLNKNRPVEVSAKKPVPFLRQVVPVRKKVLRDPRFDSLSGEYNPDVFEKTYSFLKDIKEVEEKAVQKALKKTRDPAEKEKLQQLLQRMIQQETAGRNWQRQQEQLQIFKCQQRNFAKEGKKPFYLKKSEKRKLELAEKYEVLKKSGKLESFLSKKRKRNASKDKRKMPVRKDL</sequence>
<keyword evidence="4 6" id="KW-0698">rRNA processing</keyword>
<dbReference type="InterPro" id="IPR009292">
    <property type="entry name" value="RRP36"/>
</dbReference>
<protein>
    <recommendedName>
        <fullName evidence="6">rRNA biogenesis protein RRP36</fullName>
    </recommendedName>
</protein>
<comment type="function">
    <text evidence="6">Component of the 90S pre-ribosome involved in the maturation of rRNAs. Required for early cleavages of the pre-RNAs in the 40S ribosomal subunit maturation pathway.</text>
</comment>
<dbReference type="GO" id="GO:0005730">
    <property type="term" value="C:nucleolus"/>
    <property type="evidence" value="ECO:0007669"/>
    <property type="project" value="UniProtKB-SubCell"/>
</dbReference>
<dbReference type="FunCoup" id="A0A6P8QEI1">
    <property type="interactions" value="2203"/>
</dbReference>
<proteinExistence type="inferred from homology"/>
<feature type="region of interest" description="Disordered" evidence="7">
    <location>
        <begin position="1"/>
        <end position="42"/>
    </location>
</feature>
<evidence type="ECO:0000256" key="7">
    <source>
        <dbReference type="SAM" id="MobiDB-lite"/>
    </source>
</evidence>
<comment type="similarity">
    <text evidence="2 6">Belongs to the RRP36 family.</text>
</comment>
<keyword evidence="8" id="KW-1185">Reference proteome</keyword>
<feature type="compositionally biased region" description="Polar residues" evidence="7">
    <location>
        <begin position="1"/>
        <end position="15"/>
    </location>
</feature>
<dbReference type="KEGG" id="gsh:117357872"/>
<dbReference type="RefSeq" id="XP_033794964.1">
    <property type="nucleotide sequence ID" value="XM_033939073.1"/>
</dbReference>
<evidence type="ECO:0000256" key="4">
    <source>
        <dbReference type="ARBA" id="ARBA00022552"/>
    </source>
</evidence>
<feature type="compositionally biased region" description="Basic residues" evidence="7">
    <location>
        <begin position="319"/>
        <end position="339"/>
    </location>
</feature>
<comment type="subunit">
    <text evidence="6">Associates with 90S and pre-40S pre-ribosomal particles.</text>
</comment>
<evidence type="ECO:0000313" key="8">
    <source>
        <dbReference type="Proteomes" id="UP000515159"/>
    </source>
</evidence>
<dbReference type="PANTHER" id="PTHR21738:SF0">
    <property type="entry name" value="RIBOSOMAL RNA PROCESSING PROTEIN 36 HOMOLOG"/>
    <property type="match status" value="1"/>
</dbReference>
<reference evidence="9" key="1">
    <citation type="submission" date="2025-08" db="UniProtKB">
        <authorList>
            <consortium name="RefSeq"/>
        </authorList>
    </citation>
    <scope>IDENTIFICATION</scope>
</reference>
<evidence type="ECO:0000256" key="5">
    <source>
        <dbReference type="ARBA" id="ARBA00023242"/>
    </source>
</evidence>
<evidence type="ECO:0000256" key="2">
    <source>
        <dbReference type="ARBA" id="ARBA00009418"/>
    </source>
</evidence>
<dbReference type="GO" id="GO:0000462">
    <property type="term" value="P:maturation of SSU-rRNA from tricistronic rRNA transcript (SSU-rRNA, 5.8S rRNA, LSU-rRNA)"/>
    <property type="evidence" value="ECO:0007669"/>
    <property type="project" value="TreeGrafter"/>
</dbReference>
<name>A0A6P8QEI1_GEOSA</name>
<feature type="region of interest" description="Disordered" evidence="7">
    <location>
        <begin position="71"/>
        <end position="117"/>
    </location>
</feature>
<dbReference type="GO" id="GO:0030686">
    <property type="term" value="C:90S preribosome"/>
    <property type="evidence" value="ECO:0007669"/>
    <property type="project" value="TreeGrafter"/>
</dbReference>
<keyword evidence="6" id="KW-0687">Ribonucleoprotein</keyword>
<dbReference type="OrthoDB" id="448446at2759"/>
<keyword evidence="3 6" id="KW-0690">Ribosome biogenesis</keyword>
<comment type="subcellular location">
    <subcellularLocation>
        <location evidence="1 6">Nucleus</location>
        <location evidence="1 6">Nucleolus</location>
    </subcellularLocation>
</comment>
<evidence type="ECO:0000256" key="1">
    <source>
        <dbReference type="ARBA" id="ARBA00004604"/>
    </source>
</evidence>
<organism evidence="8 9">
    <name type="scientific">Geotrypetes seraphini</name>
    <name type="common">Gaboon caecilian</name>
    <name type="synonym">Caecilia seraphini</name>
    <dbReference type="NCBI Taxonomy" id="260995"/>
    <lineage>
        <taxon>Eukaryota</taxon>
        <taxon>Metazoa</taxon>
        <taxon>Chordata</taxon>
        <taxon>Craniata</taxon>
        <taxon>Vertebrata</taxon>
        <taxon>Euteleostomi</taxon>
        <taxon>Amphibia</taxon>
        <taxon>Gymnophiona</taxon>
        <taxon>Geotrypetes</taxon>
    </lineage>
</organism>
<evidence type="ECO:0000256" key="3">
    <source>
        <dbReference type="ARBA" id="ARBA00022517"/>
    </source>
</evidence>
<dbReference type="AlphaFoldDB" id="A0A6P8QEI1"/>
<dbReference type="Pfam" id="PF06102">
    <property type="entry name" value="RRP36"/>
    <property type="match status" value="1"/>
</dbReference>
<gene>
    <name evidence="9" type="primary">RRP36</name>
</gene>
<dbReference type="InParanoid" id="A0A6P8QEI1"/>
<dbReference type="GeneID" id="117357872"/>
<feature type="compositionally biased region" description="Polar residues" evidence="7">
    <location>
        <begin position="87"/>
        <end position="98"/>
    </location>
</feature>
<accession>A0A6P8QEI1</accession>
<feature type="region of interest" description="Disordered" evidence="7">
    <location>
        <begin position="318"/>
        <end position="339"/>
    </location>
</feature>
<keyword evidence="5 6" id="KW-0539">Nucleus</keyword>
<dbReference type="Proteomes" id="UP000515159">
    <property type="component" value="Chromosome 3"/>
</dbReference>
<evidence type="ECO:0000313" key="9">
    <source>
        <dbReference type="RefSeq" id="XP_033794964.1"/>
    </source>
</evidence>
<dbReference type="CTD" id="88745"/>
<feature type="compositionally biased region" description="Polar residues" evidence="7">
    <location>
        <begin position="27"/>
        <end position="42"/>
    </location>
</feature>